<dbReference type="Pfam" id="PF00106">
    <property type="entry name" value="adh_short"/>
    <property type="match status" value="1"/>
</dbReference>
<name>A0A841IR86_9ACTN</name>
<comment type="caution">
    <text evidence="4">The sequence shown here is derived from an EMBL/GenBank/DDBJ whole genome shotgun (WGS) entry which is preliminary data.</text>
</comment>
<evidence type="ECO:0000313" key="4">
    <source>
        <dbReference type="EMBL" id="MBB6120720.1"/>
    </source>
</evidence>
<keyword evidence="5" id="KW-1185">Reference proteome</keyword>
<evidence type="ECO:0000256" key="2">
    <source>
        <dbReference type="ARBA" id="ARBA00023002"/>
    </source>
</evidence>
<dbReference type="InterPro" id="IPR036291">
    <property type="entry name" value="NAD(P)-bd_dom_sf"/>
</dbReference>
<proteinExistence type="inferred from homology"/>
<feature type="compositionally biased region" description="Low complexity" evidence="3">
    <location>
        <begin position="282"/>
        <end position="301"/>
    </location>
</feature>
<accession>A0A841IR86</accession>
<dbReference type="GO" id="GO:0016020">
    <property type="term" value="C:membrane"/>
    <property type="evidence" value="ECO:0007669"/>
    <property type="project" value="TreeGrafter"/>
</dbReference>
<feature type="region of interest" description="Disordered" evidence="3">
    <location>
        <begin position="271"/>
        <end position="310"/>
    </location>
</feature>
<comment type="similarity">
    <text evidence="1">Belongs to the short-chain dehydrogenases/reductases (SDR) family.</text>
</comment>
<dbReference type="AlphaFoldDB" id="A0A841IR86"/>
<feature type="compositionally biased region" description="Basic and acidic residues" evidence="3">
    <location>
        <begin position="271"/>
        <end position="280"/>
    </location>
</feature>
<dbReference type="Gene3D" id="3.40.50.720">
    <property type="entry name" value="NAD(P)-binding Rossmann-like Domain"/>
    <property type="match status" value="1"/>
</dbReference>
<gene>
    <name evidence="4" type="ORF">FHS13_002677</name>
</gene>
<dbReference type="PRINTS" id="PR00081">
    <property type="entry name" value="GDHRDH"/>
</dbReference>
<dbReference type="InterPro" id="IPR020904">
    <property type="entry name" value="Sc_DH/Rdtase_CS"/>
</dbReference>
<dbReference type="SUPFAM" id="SSF51735">
    <property type="entry name" value="NAD(P)-binding Rossmann-fold domains"/>
    <property type="match status" value="1"/>
</dbReference>
<organism evidence="4 5">
    <name type="scientific">Nocardiopsis algeriensis</name>
    <dbReference type="NCBI Taxonomy" id="1478215"/>
    <lineage>
        <taxon>Bacteria</taxon>
        <taxon>Bacillati</taxon>
        <taxon>Actinomycetota</taxon>
        <taxon>Actinomycetes</taxon>
        <taxon>Streptosporangiales</taxon>
        <taxon>Nocardiopsidaceae</taxon>
        <taxon>Nocardiopsis</taxon>
    </lineage>
</organism>
<dbReference type="PANTHER" id="PTHR44196:SF1">
    <property type="entry name" value="DEHYDROGENASE_REDUCTASE SDR FAMILY MEMBER 7B"/>
    <property type="match status" value="1"/>
</dbReference>
<evidence type="ECO:0000256" key="1">
    <source>
        <dbReference type="ARBA" id="ARBA00006484"/>
    </source>
</evidence>
<sequence>MTTPLPRHLRRLPGLNAVVTGASGAFGSATVAVLRRLGVNVVGLDRKPAPGVIACDITDDEQVRRGVGEALDQLGGRLDLLIHYAGIGPAVDIGKAPGSDVHQTLEVNLLGAWRVTAAALPALLRDRGRVIITASLLSHLQVPFAGAYTVSKRALTAYADCLRAEYGTHIGVTTVYPGYVDTPIHERSRATGVALDGLVPAERERDTVMAVVRAAGARRPPRDVASTPLGTVGLHLFRHFPGNTEQAVALQIGLLLQNGVFGDAEIARGLHERHGGRERGQSGVRVEGSLRGRGSSRSDGLPAGALADAS</sequence>
<dbReference type="GO" id="GO:0016491">
    <property type="term" value="F:oxidoreductase activity"/>
    <property type="evidence" value="ECO:0007669"/>
    <property type="project" value="UniProtKB-KW"/>
</dbReference>
<reference evidence="4 5" key="1">
    <citation type="submission" date="2020-08" db="EMBL/GenBank/DDBJ databases">
        <title>Genomic Encyclopedia of Type Strains, Phase III (KMG-III): the genomes of soil and plant-associated and newly described type strains.</title>
        <authorList>
            <person name="Whitman W."/>
        </authorList>
    </citation>
    <scope>NUCLEOTIDE SEQUENCE [LARGE SCALE GENOMIC DNA]</scope>
    <source>
        <strain evidence="4 5">CECT 8712</strain>
    </source>
</reference>
<keyword evidence="2" id="KW-0560">Oxidoreductase</keyword>
<dbReference type="PROSITE" id="PS00061">
    <property type="entry name" value="ADH_SHORT"/>
    <property type="match status" value="1"/>
</dbReference>
<evidence type="ECO:0000256" key="3">
    <source>
        <dbReference type="SAM" id="MobiDB-lite"/>
    </source>
</evidence>
<dbReference type="RefSeq" id="WP_184292027.1">
    <property type="nucleotide sequence ID" value="NZ_JACHJO010000007.1"/>
</dbReference>
<dbReference type="PANTHER" id="PTHR44196">
    <property type="entry name" value="DEHYDROGENASE/REDUCTASE SDR FAMILY MEMBER 7B"/>
    <property type="match status" value="1"/>
</dbReference>
<evidence type="ECO:0000313" key="5">
    <source>
        <dbReference type="Proteomes" id="UP000536604"/>
    </source>
</evidence>
<dbReference type="InterPro" id="IPR002347">
    <property type="entry name" value="SDR_fam"/>
</dbReference>
<protein>
    <submittedName>
        <fullName evidence="4">NAD(P)-dependent dehydrogenase (Short-subunit alcohol dehydrogenase family)</fullName>
    </submittedName>
</protein>
<dbReference type="EMBL" id="JACHJO010000007">
    <property type="protein sequence ID" value="MBB6120720.1"/>
    <property type="molecule type" value="Genomic_DNA"/>
</dbReference>
<dbReference type="Proteomes" id="UP000536604">
    <property type="component" value="Unassembled WGS sequence"/>
</dbReference>